<keyword evidence="2" id="KW-0521">NADP</keyword>
<dbReference type="GO" id="GO:0005634">
    <property type="term" value="C:nucleus"/>
    <property type="evidence" value="ECO:0007669"/>
    <property type="project" value="TreeGrafter"/>
</dbReference>
<proteinExistence type="inferred from homology"/>
<sequence length="309" mass="33754">MATRTYLVVGATGQQGGSVLAALNRLLGSAGTGSPGPKILALTRSASSAKAQGLSSRYPNLDLTVTEGDIRTPKPILSSHPDITSVFLYTSPPSEESQAFPLIDAAASAGVSHIVFSSVDRGGDAQSWKTPTDVGHFLQKHNIELHLRRAAEQSRGKLRYTILRPTAFFDNLNPTSRFGAVFASMWAGMSPSTRLQLVSVHDIGLFGAKALLDPERWDGRAVGLAGQEMTFEQAQEVFRKAAGKELPQSYWIVGKGIRWAIGEVGRMFHFFEQSGYGVDIAKLREEEPELQDFEKWLRESSKFDLERTG</sequence>
<dbReference type="InterPro" id="IPR036291">
    <property type="entry name" value="NAD(P)-bd_dom_sf"/>
</dbReference>
<dbReference type="Gene3D" id="3.90.25.10">
    <property type="entry name" value="UDP-galactose 4-epimerase, domain 1"/>
    <property type="match status" value="1"/>
</dbReference>
<dbReference type="SUPFAM" id="SSF51735">
    <property type="entry name" value="NAD(P)-binding Rossmann-fold domains"/>
    <property type="match status" value="1"/>
</dbReference>
<dbReference type="PANTHER" id="PTHR42748">
    <property type="entry name" value="NITROGEN METABOLITE REPRESSION PROTEIN NMRA FAMILY MEMBER"/>
    <property type="match status" value="1"/>
</dbReference>
<protein>
    <recommendedName>
        <fullName evidence="3">NmrA-like domain-containing protein</fullName>
    </recommendedName>
</protein>
<dbReference type="EMBL" id="JAFIMR010000015">
    <property type="protein sequence ID" value="KAI1869530.1"/>
    <property type="molecule type" value="Genomic_DNA"/>
</dbReference>
<evidence type="ECO:0000256" key="2">
    <source>
        <dbReference type="ARBA" id="ARBA00022857"/>
    </source>
</evidence>
<evidence type="ECO:0000259" key="3">
    <source>
        <dbReference type="Pfam" id="PF05368"/>
    </source>
</evidence>
<dbReference type="InterPro" id="IPR008030">
    <property type="entry name" value="NmrA-like"/>
</dbReference>
<evidence type="ECO:0000256" key="1">
    <source>
        <dbReference type="ARBA" id="ARBA00006328"/>
    </source>
</evidence>
<evidence type="ECO:0000313" key="4">
    <source>
        <dbReference type="EMBL" id="KAI1869530.1"/>
    </source>
</evidence>
<comment type="caution">
    <text evidence="4">The sequence shown here is derived from an EMBL/GenBank/DDBJ whole genome shotgun (WGS) entry which is preliminary data.</text>
</comment>
<gene>
    <name evidence="4" type="ORF">JX265_006620</name>
</gene>
<dbReference type="AlphaFoldDB" id="A0A9P9WLX0"/>
<organism evidence="4 5">
    <name type="scientific">Neoarthrinium moseri</name>
    <dbReference type="NCBI Taxonomy" id="1658444"/>
    <lineage>
        <taxon>Eukaryota</taxon>
        <taxon>Fungi</taxon>
        <taxon>Dikarya</taxon>
        <taxon>Ascomycota</taxon>
        <taxon>Pezizomycotina</taxon>
        <taxon>Sordariomycetes</taxon>
        <taxon>Xylariomycetidae</taxon>
        <taxon>Amphisphaeriales</taxon>
        <taxon>Apiosporaceae</taxon>
        <taxon>Neoarthrinium</taxon>
    </lineage>
</organism>
<dbReference type="Gene3D" id="3.40.50.720">
    <property type="entry name" value="NAD(P)-binding Rossmann-like Domain"/>
    <property type="match status" value="1"/>
</dbReference>
<dbReference type="Pfam" id="PF05368">
    <property type="entry name" value="NmrA"/>
    <property type="match status" value="1"/>
</dbReference>
<dbReference type="Proteomes" id="UP000829685">
    <property type="component" value="Unassembled WGS sequence"/>
</dbReference>
<accession>A0A9P9WLX0</accession>
<feature type="domain" description="NmrA-like" evidence="3">
    <location>
        <begin position="4"/>
        <end position="251"/>
    </location>
</feature>
<reference evidence="4" key="1">
    <citation type="submission" date="2021-03" db="EMBL/GenBank/DDBJ databases">
        <title>Revisited historic fungal species revealed as producer of novel bioactive compounds through whole genome sequencing and comparative genomics.</title>
        <authorList>
            <person name="Vignolle G.A."/>
            <person name="Hochenegger N."/>
            <person name="Mach R.L."/>
            <person name="Mach-Aigner A.R."/>
            <person name="Javad Rahimi M."/>
            <person name="Salim K.A."/>
            <person name="Chan C.M."/>
            <person name="Lim L.B.L."/>
            <person name="Cai F."/>
            <person name="Druzhinina I.S."/>
            <person name="U'Ren J.M."/>
            <person name="Derntl C."/>
        </authorList>
    </citation>
    <scope>NUCLEOTIDE SEQUENCE</scope>
    <source>
        <strain evidence="4">TUCIM 5799</strain>
    </source>
</reference>
<dbReference type="PANTHER" id="PTHR42748:SF7">
    <property type="entry name" value="NMRA LIKE REDOX SENSOR 1-RELATED"/>
    <property type="match status" value="1"/>
</dbReference>
<evidence type="ECO:0000313" key="5">
    <source>
        <dbReference type="Proteomes" id="UP000829685"/>
    </source>
</evidence>
<comment type="similarity">
    <text evidence="1">Belongs to the NmrA-type oxidoreductase family.</text>
</comment>
<keyword evidence="5" id="KW-1185">Reference proteome</keyword>
<dbReference type="InterPro" id="IPR051164">
    <property type="entry name" value="NmrA-like_oxidored"/>
</dbReference>
<name>A0A9P9WLX0_9PEZI</name>